<feature type="domain" description="Bacterial bifunctional deaminase-reductase C-terminal" evidence="4">
    <location>
        <begin position="35"/>
        <end position="200"/>
    </location>
</feature>
<comment type="pathway">
    <text evidence="1">Cofactor biosynthesis; riboflavin biosynthesis.</text>
</comment>
<dbReference type="Pfam" id="PF01872">
    <property type="entry name" value="RibD_C"/>
    <property type="match status" value="1"/>
</dbReference>
<dbReference type="PANTHER" id="PTHR38011:SF7">
    <property type="entry name" value="2,5-DIAMINO-6-RIBOSYLAMINO-4(3H)-PYRIMIDINONE 5'-PHOSPHATE REDUCTASE"/>
    <property type="match status" value="1"/>
</dbReference>
<dbReference type="AlphaFoldDB" id="A0A7Y9GQ08"/>
<evidence type="ECO:0000256" key="1">
    <source>
        <dbReference type="ARBA" id="ARBA00005104"/>
    </source>
</evidence>
<gene>
    <name evidence="5" type="ORF">BJ991_002472</name>
</gene>
<evidence type="ECO:0000256" key="3">
    <source>
        <dbReference type="ARBA" id="ARBA00023002"/>
    </source>
</evidence>
<dbReference type="InterPro" id="IPR024072">
    <property type="entry name" value="DHFR-like_dom_sf"/>
</dbReference>
<dbReference type="RefSeq" id="WP_179490415.1">
    <property type="nucleotide sequence ID" value="NZ_JACCBV010000001.1"/>
</dbReference>
<protein>
    <submittedName>
        <fullName evidence="5">Riboflavin biosynthesis pyrimidine reductase</fullName>
    </submittedName>
</protein>
<comment type="caution">
    <text evidence="5">The sequence shown here is derived from an EMBL/GenBank/DDBJ whole genome shotgun (WGS) entry which is preliminary data.</text>
</comment>
<dbReference type="InterPro" id="IPR050765">
    <property type="entry name" value="Riboflavin_Biosynth_HTPR"/>
</dbReference>
<reference evidence="5 6" key="1">
    <citation type="submission" date="2020-07" db="EMBL/GenBank/DDBJ databases">
        <title>Sequencing the genomes of 1000 actinobacteria strains.</title>
        <authorList>
            <person name="Klenk H.-P."/>
        </authorList>
    </citation>
    <scope>NUCLEOTIDE SEQUENCE [LARGE SCALE GENOMIC DNA]</scope>
    <source>
        <strain evidence="5 6">DSM 24662</strain>
    </source>
</reference>
<dbReference type="GO" id="GO:0009231">
    <property type="term" value="P:riboflavin biosynthetic process"/>
    <property type="evidence" value="ECO:0007669"/>
    <property type="project" value="InterPro"/>
</dbReference>
<evidence type="ECO:0000313" key="6">
    <source>
        <dbReference type="Proteomes" id="UP000576969"/>
    </source>
</evidence>
<evidence type="ECO:0000259" key="4">
    <source>
        <dbReference type="Pfam" id="PF01872"/>
    </source>
</evidence>
<name>A0A7Y9GQ08_9MICO</name>
<sequence>MLVTEVVPHTLETTDAATDAGREWLRTRYRRDEPAYVRLNMITSLTGAASGADGTSDTLTSRVDRSVLGAIRRDADVVVVGAQSVRTEGYVVPKTAHLAVVTSSGRLDGHRLELDAEAAARVTLVVPEASADAIAERAGLPGVRVLTVAADERLDARAIVATLAAEGLPRIVCEGGPSLAGQFAEAGVIDEYCVTVAPTIDPADAPFLPVRARVDARVAGMLVDEAGFSYLRLRPQG</sequence>
<evidence type="ECO:0000313" key="5">
    <source>
        <dbReference type="EMBL" id="NYE20444.1"/>
    </source>
</evidence>
<dbReference type="InterPro" id="IPR002734">
    <property type="entry name" value="RibDG_C"/>
</dbReference>
<dbReference type="Proteomes" id="UP000576969">
    <property type="component" value="Unassembled WGS sequence"/>
</dbReference>
<organism evidence="5 6">
    <name type="scientific">Microbacterium immunditiarum</name>
    <dbReference type="NCBI Taxonomy" id="337480"/>
    <lineage>
        <taxon>Bacteria</taxon>
        <taxon>Bacillati</taxon>
        <taxon>Actinomycetota</taxon>
        <taxon>Actinomycetes</taxon>
        <taxon>Micrococcales</taxon>
        <taxon>Microbacteriaceae</taxon>
        <taxon>Microbacterium</taxon>
    </lineage>
</organism>
<evidence type="ECO:0000256" key="2">
    <source>
        <dbReference type="ARBA" id="ARBA00022857"/>
    </source>
</evidence>
<dbReference type="Gene3D" id="3.40.430.10">
    <property type="entry name" value="Dihydrofolate Reductase, subunit A"/>
    <property type="match status" value="1"/>
</dbReference>
<dbReference type="GO" id="GO:0008703">
    <property type="term" value="F:5-amino-6-(5-phosphoribosylamino)uracil reductase activity"/>
    <property type="evidence" value="ECO:0007669"/>
    <property type="project" value="InterPro"/>
</dbReference>
<dbReference type="PANTHER" id="PTHR38011">
    <property type="entry name" value="DIHYDROFOLATE REDUCTASE FAMILY PROTEIN (AFU_ORTHOLOGUE AFUA_8G06820)"/>
    <property type="match status" value="1"/>
</dbReference>
<keyword evidence="2" id="KW-0521">NADP</keyword>
<proteinExistence type="predicted"/>
<accession>A0A7Y9GQ08</accession>
<dbReference type="SUPFAM" id="SSF53597">
    <property type="entry name" value="Dihydrofolate reductase-like"/>
    <property type="match status" value="1"/>
</dbReference>
<dbReference type="EMBL" id="JACCBV010000001">
    <property type="protein sequence ID" value="NYE20444.1"/>
    <property type="molecule type" value="Genomic_DNA"/>
</dbReference>
<keyword evidence="3" id="KW-0560">Oxidoreductase</keyword>
<keyword evidence="6" id="KW-1185">Reference proteome</keyword>